<dbReference type="AlphaFoldDB" id="A0A2R4XGZ8"/>
<organism evidence="1 2">
    <name type="scientific">Orrella marina</name>
    <dbReference type="NCBI Taxonomy" id="2163011"/>
    <lineage>
        <taxon>Bacteria</taxon>
        <taxon>Pseudomonadati</taxon>
        <taxon>Pseudomonadota</taxon>
        <taxon>Betaproteobacteria</taxon>
        <taxon>Burkholderiales</taxon>
        <taxon>Alcaligenaceae</taxon>
        <taxon>Orrella</taxon>
    </lineage>
</organism>
<gene>
    <name evidence="1" type="ORF">DBV39_04255</name>
</gene>
<accession>A0A2R4XGZ8</accession>
<dbReference type="OrthoDB" id="9773927at2"/>
<dbReference type="InterPro" id="IPR039498">
    <property type="entry name" value="NTP_transf_5"/>
</dbReference>
<dbReference type="Pfam" id="PF14907">
    <property type="entry name" value="NTP_transf_5"/>
    <property type="match status" value="1"/>
</dbReference>
<name>A0A2R4XGZ8_9BURK</name>
<dbReference type="EMBL" id="CP028901">
    <property type="protein sequence ID" value="AWB33061.1"/>
    <property type="molecule type" value="Genomic_DNA"/>
</dbReference>
<dbReference type="Proteomes" id="UP000244571">
    <property type="component" value="Chromosome"/>
</dbReference>
<protein>
    <submittedName>
        <fullName evidence="1">Uncharacterized protein</fullName>
    </submittedName>
</protein>
<reference evidence="1 2" key="1">
    <citation type="submission" date="2018-04" db="EMBL/GenBank/DDBJ databases">
        <title>Bordetella sp. HZ20 isolated from seawater.</title>
        <authorList>
            <person name="Sun C."/>
        </authorList>
    </citation>
    <scope>NUCLEOTIDE SEQUENCE [LARGE SCALE GENOMIC DNA]</scope>
    <source>
        <strain evidence="1 2">HZ20</strain>
    </source>
</reference>
<proteinExistence type="predicted"/>
<evidence type="ECO:0000313" key="2">
    <source>
        <dbReference type="Proteomes" id="UP000244571"/>
    </source>
</evidence>
<dbReference type="KEGG" id="boz:DBV39_04255"/>
<keyword evidence="2" id="KW-1185">Reference proteome</keyword>
<dbReference type="RefSeq" id="WP_108620491.1">
    <property type="nucleotide sequence ID" value="NZ_CP028901.1"/>
</dbReference>
<sequence>MSQRVNDRFWRNAVKMQVGNIELLRPRAADLLLHVIVHGLRTNVVAPLRWAADAAMVLQHDGDAIDWADLDQFAASIKLRARLYFGLTLLNEAFMTDTPIKTDQAVGTWIEQFELYAHRVLSRTDMY</sequence>
<evidence type="ECO:0000313" key="1">
    <source>
        <dbReference type="EMBL" id="AWB33061.1"/>
    </source>
</evidence>